<feature type="compositionally biased region" description="Basic residues" evidence="1">
    <location>
        <begin position="47"/>
        <end position="58"/>
    </location>
</feature>
<gene>
    <name evidence="2" type="ORF">HMPREF1860_01452</name>
</gene>
<sequence length="157" mass="17190">MDRPIPERSPVLRADLGTGALQRHGVERRRGGTEAHKERRGQPAGKHGVRAAPQHHRLPYTLLGGDTRQCGGLPGGREFPHFHRTGGVPVHGGNQLPQLALALRHQDGGQAHRETAAPRHQRPSDEAGYHDQPQQVRAGSFGQRQVVLHEPPRAPIL</sequence>
<dbReference type="EMBL" id="LSDL01000074">
    <property type="protein sequence ID" value="KXB77282.1"/>
    <property type="molecule type" value="Genomic_DNA"/>
</dbReference>
<dbReference type="STRING" id="419005.HMPREF1860_01452"/>
<reference evidence="2 3" key="1">
    <citation type="submission" date="2016-01" db="EMBL/GenBank/DDBJ databases">
        <authorList>
            <person name="Oliw E.H."/>
        </authorList>
    </citation>
    <scope>NUCLEOTIDE SEQUENCE [LARGE SCALE GENOMIC DNA]</scope>
    <source>
        <strain evidence="2 3">DNF00307</strain>
    </source>
</reference>
<accession>A0A134BBE7</accession>
<evidence type="ECO:0000256" key="1">
    <source>
        <dbReference type="SAM" id="MobiDB-lite"/>
    </source>
</evidence>
<evidence type="ECO:0000313" key="2">
    <source>
        <dbReference type="EMBL" id="KXB77282.1"/>
    </source>
</evidence>
<proteinExistence type="predicted"/>
<feature type="compositionally biased region" description="Basic and acidic residues" evidence="1">
    <location>
        <begin position="104"/>
        <end position="129"/>
    </location>
</feature>
<organism evidence="2">
    <name type="scientific">Prevotella amnii</name>
    <dbReference type="NCBI Taxonomy" id="419005"/>
    <lineage>
        <taxon>Bacteria</taxon>
        <taxon>Pseudomonadati</taxon>
        <taxon>Bacteroidota</taxon>
        <taxon>Bacteroidia</taxon>
        <taxon>Bacteroidales</taxon>
        <taxon>Prevotellaceae</taxon>
        <taxon>Prevotella</taxon>
    </lineage>
</organism>
<dbReference type="Proteomes" id="UP000070531">
    <property type="component" value="Unassembled WGS sequence"/>
</dbReference>
<evidence type="ECO:0000313" key="3">
    <source>
        <dbReference type="Proteomes" id="UP000070531"/>
    </source>
</evidence>
<name>A0A134BBE7_9BACT</name>
<feature type="compositionally biased region" description="Basic and acidic residues" evidence="1">
    <location>
        <begin position="24"/>
        <end position="41"/>
    </location>
</feature>
<comment type="caution">
    <text evidence="2">The sequence shown here is derived from an EMBL/GenBank/DDBJ whole genome shotgun (WGS) entry which is preliminary data.</text>
</comment>
<dbReference type="AlphaFoldDB" id="A0A134BBE7"/>
<protein>
    <submittedName>
        <fullName evidence="2">Uncharacterized protein</fullName>
    </submittedName>
</protein>
<feature type="region of interest" description="Disordered" evidence="1">
    <location>
        <begin position="1"/>
        <end position="157"/>
    </location>
</feature>